<evidence type="ECO:0000256" key="6">
    <source>
        <dbReference type="ARBA" id="ARBA00022840"/>
    </source>
</evidence>
<name>A0A2N8K8X1_9BURK</name>
<dbReference type="InterPro" id="IPR027417">
    <property type="entry name" value="P-loop_NTPase"/>
</dbReference>
<dbReference type="RefSeq" id="WP_102776254.1">
    <property type="nucleotide sequence ID" value="NZ_POQS01000015.1"/>
</dbReference>
<evidence type="ECO:0000313" key="10">
    <source>
        <dbReference type="EMBL" id="PND29900.1"/>
    </source>
</evidence>
<organism evidence="10 11">
    <name type="scientific">Achromobacter pulmonis</name>
    <dbReference type="NCBI Taxonomy" id="1389932"/>
    <lineage>
        <taxon>Bacteria</taxon>
        <taxon>Pseudomonadati</taxon>
        <taxon>Pseudomonadota</taxon>
        <taxon>Betaproteobacteria</taxon>
        <taxon>Burkholderiales</taxon>
        <taxon>Alcaligenaceae</taxon>
        <taxon>Achromobacter</taxon>
    </lineage>
</organism>
<dbReference type="Proteomes" id="UP000235994">
    <property type="component" value="Unassembled WGS sequence"/>
</dbReference>
<dbReference type="PROSITE" id="PS00211">
    <property type="entry name" value="ABC_TRANSPORTER_1"/>
    <property type="match status" value="1"/>
</dbReference>
<keyword evidence="7" id="KW-0029">Amino-acid transport</keyword>
<keyword evidence="5" id="KW-0547">Nucleotide-binding</keyword>
<dbReference type="SUPFAM" id="SSF52540">
    <property type="entry name" value="P-loop containing nucleoside triphosphate hydrolases"/>
    <property type="match status" value="1"/>
</dbReference>
<dbReference type="PIRSF" id="PIRSF039085">
    <property type="entry name" value="ABC_ATPase_HisP"/>
    <property type="match status" value="1"/>
</dbReference>
<dbReference type="InterPro" id="IPR003593">
    <property type="entry name" value="AAA+_ATPase"/>
</dbReference>
<dbReference type="PANTHER" id="PTHR43166:SF9">
    <property type="entry name" value="GLUTAMATE_ASPARTATE IMPORT ATP-BINDING PROTEIN GLTL"/>
    <property type="match status" value="1"/>
</dbReference>
<dbReference type="GO" id="GO:0015424">
    <property type="term" value="F:ABC-type amino acid transporter activity"/>
    <property type="evidence" value="ECO:0007669"/>
    <property type="project" value="InterPro"/>
</dbReference>
<accession>A0A2N8K8X1</accession>
<dbReference type="InterPro" id="IPR050086">
    <property type="entry name" value="MetN_ABC_transporter-like"/>
</dbReference>
<dbReference type="PROSITE" id="PS50893">
    <property type="entry name" value="ABC_TRANSPORTER_2"/>
    <property type="match status" value="1"/>
</dbReference>
<evidence type="ECO:0000256" key="4">
    <source>
        <dbReference type="ARBA" id="ARBA00022475"/>
    </source>
</evidence>
<keyword evidence="8" id="KW-0472">Membrane</keyword>
<comment type="subcellular location">
    <subcellularLocation>
        <location evidence="1">Cell membrane</location>
        <topology evidence="1">Peripheral membrane protein</topology>
    </subcellularLocation>
</comment>
<sequence length="246" mass="26814">MALVEVSNVHKRFGANAVLNGVSLEVDEGEIVTIIGRSGSGKSTLLRCLNALETVDDGDIRIGGERVHAAMPGLRQFRQRVGIVFQQFNLFPHLNVERNITLAPTLNGKIAKSEGRALALDVLRRVGLAEKIDAYPALLSGGQQQRVAIARCLAMAPQLMLFDEVTSALDPELVGEVLKVMEDMARQGMTMVLVTHEMAFARNVASKVVFMHQGRVWEQGPPARLFADPQTPELRQFIGTAAPTAH</sequence>
<evidence type="ECO:0000259" key="9">
    <source>
        <dbReference type="PROSITE" id="PS50893"/>
    </source>
</evidence>
<evidence type="ECO:0000256" key="7">
    <source>
        <dbReference type="ARBA" id="ARBA00022970"/>
    </source>
</evidence>
<evidence type="ECO:0000256" key="3">
    <source>
        <dbReference type="ARBA" id="ARBA00022448"/>
    </source>
</evidence>
<keyword evidence="6 10" id="KW-0067">ATP-binding</keyword>
<evidence type="ECO:0000256" key="2">
    <source>
        <dbReference type="ARBA" id="ARBA00005417"/>
    </source>
</evidence>
<evidence type="ECO:0000313" key="11">
    <source>
        <dbReference type="Proteomes" id="UP000235994"/>
    </source>
</evidence>
<dbReference type="SMART" id="SM00382">
    <property type="entry name" value="AAA"/>
    <property type="match status" value="1"/>
</dbReference>
<dbReference type="PANTHER" id="PTHR43166">
    <property type="entry name" value="AMINO ACID IMPORT ATP-BINDING PROTEIN"/>
    <property type="match status" value="1"/>
</dbReference>
<dbReference type="Gene3D" id="3.40.50.300">
    <property type="entry name" value="P-loop containing nucleotide triphosphate hydrolases"/>
    <property type="match status" value="1"/>
</dbReference>
<dbReference type="Pfam" id="PF00005">
    <property type="entry name" value="ABC_tran"/>
    <property type="match status" value="1"/>
</dbReference>
<dbReference type="CDD" id="cd03262">
    <property type="entry name" value="ABC_HisP_GlnQ"/>
    <property type="match status" value="1"/>
</dbReference>
<dbReference type="InterPro" id="IPR003439">
    <property type="entry name" value="ABC_transporter-like_ATP-bd"/>
</dbReference>
<keyword evidence="11" id="KW-1185">Reference proteome</keyword>
<dbReference type="InterPro" id="IPR017871">
    <property type="entry name" value="ABC_transporter-like_CS"/>
</dbReference>
<gene>
    <name evidence="10" type="ORF">C1I89_32275</name>
</gene>
<keyword evidence="4" id="KW-1003">Cell membrane</keyword>
<comment type="caution">
    <text evidence="10">The sequence shown here is derived from an EMBL/GenBank/DDBJ whole genome shotgun (WGS) entry which is preliminary data.</text>
</comment>
<evidence type="ECO:0000256" key="8">
    <source>
        <dbReference type="ARBA" id="ARBA00023136"/>
    </source>
</evidence>
<dbReference type="GO" id="GO:0005886">
    <property type="term" value="C:plasma membrane"/>
    <property type="evidence" value="ECO:0007669"/>
    <property type="project" value="UniProtKB-SubCell"/>
</dbReference>
<dbReference type="EMBL" id="POQS01000015">
    <property type="protein sequence ID" value="PND29900.1"/>
    <property type="molecule type" value="Genomic_DNA"/>
</dbReference>
<keyword evidence="3" id="KW-0813">Transport</keyword>
<reference evidence="10 11" key="1">
    <citation type="submission" date="2018-01" db="EMBL/GenBank/DDBJ databases">
        <title>The draft genome of an aniline degradation strain ANB-1.</title>
        <authorList>
            <person name="Zhang L."/>
            <person name="Jiang J."/>
        </authorList>
    </citation>
    <scope>NUCLEOTIDE SEQUENCE [LARGE SCALE GENOMIC DNA]</scope>
    <source>
        <strain evidence="10 11">ANB-1</strain>
    </source>
</reference>
<feature type="domain" description="ABC transporter" evidence="9">
    <location>
        <begin position="4"/>
        <end position="238"/>
    </location>
</feature>
<dbReference type="FunFam" id="3.40.50.300:FF:000020">
    <property type="entry name" value="Amino acid ABC transporter ATP-binding component"/>
    <property type="match status" value="1"/>
</dbReference>
<dbReference type="GO" id="GO:0016887">
    <property type="term" value="F:ATP hydrolysis activity"/>
    <property type="evidence" value="ECO:0007669"/>
    <property type="project" value="InterPro"/>
</dbReference>
<evidence type="ECO:0000256" key="1">
    <source>
        <dbReference type="ARBA" id="ARBA00004202"/>
    </source>
</evidence>
<dbReference type="InterPro" id="IPR030679">
    <property type="entry name" value="ABC_ATPase_HisP-typ"/>
</dbReference>
<evidence type="ECO:0000256" key="5">
    <source>
        <dbReference type="ARBA" id="ARBA00022741"/>
    </source>
</evidence>
<protein>
    <submittedName>
        <fullName evidence="10">Amino acid ABC transporter ATP-binding protein</fullName>
    </submittedName>
</protein>
<dbReference type="GO" id="GO:0005524">
    <property type="term" value="F:ATP binding"/>
    <property type="evidence" value="ECO:0007669"/>
    <property type="project" value="UniProtKB-KW"/>
</dbReference>
<proteinExistence type="inferred from homology"/>
<dbReference type="AlphaFoldDB" id="A0A2N8K8X1"/>
<comment type="similarity">
    <text evidence="2">Belongs to the ABC transporter superfamily.</text>
</comment>